<dbReference type="Pfam" id="PF25023">
    <property type="entry name" value="TEN_YD-shell"/>
    <property type="match status" value="2"/>
</dbReference>
<dbReference type="PRINTS" id="PR00394">
    <property type="entry name" value="RHSPROTEIN"/>
</dbReference>
<comment type="similarity">
    <text evidence="2">Belongs to the VgrG protein family.</text>
</comment>
<dbReference type="Pfam" id="PF04717">
    <property type="entry name" value="Phage_base_V"/>
    <property type="match status" value="1"/>
</dbReference>
<keyword evidence="10" id="KW-1185">Reference proteome</keyword>
<dbReference type="Proteomes" id="UP000254649">
    <property type="component" value="Unassembled WGS sequence"/>
</dbReference>
<dbReference type="Pfam" id="PF05954">
    <property type="entry name" value="Phage_GPD"/>
    <property type="match status" value="1"/>
</dbReference>
<dbReference type="InterPro" id="IPR006531">
    <property type="entry name" value="Gp5/Vgr_OB"/>
</dbReference>
<dbReference type="NCBIfam" id="TIGR01643">
    <property type="entry name" value="YD_repeat_2x"/>
    <property type="match status" value="6"/>
</dbReference>
<keyword evidence="4" id="KW-0677">Repeat</keyword>
<dbReference type="EMBL" id="UFRQ01000003">
    <property type="protein sequence ID" value="SUT95128.1"/>
    <property type="molecule type" value="Genomic_DNA"/>
</dbReference>
<dbReference type="InterPro" id="IPR017847">
    <property type="entry name" value="T6SS_RhsGE_Vgr_subset"/>
</dbReference>
<feature type="domain" description="Gp5/Type VI secretion system Vgr C-terminal trimerisation" evidence="7">
    <location>
        <begin position="540"/>
        <end position="632"/>
    </location>
</feature>
<keyword evidence="3" id="KW-0964">Secreted</keyword>
<dbReference type="InterPro" id="IPR056823">
    <property type="entry name" value="TEN-like_YD-shell"/>
</dbReference>
<feature type="domain" description="Teneurin-like YD-shell" evidence="8">
    <location>
        <begin position="1087"/>
        <end position="1284"/>
    </location>
</feature>
<dbReference type="InterPro" id="IPR050708">
    <property type="entry name" value="T6SS_VgrG/RHS"/>
</dbReference>
<dbReference type="NCBIfam" id="TIGR01646">
    <property type="entry name" value="vgr_GE"/>
    <property type="match status" value="1"/>
</dbReference>
<evidence type="ECO:0000256" key="3">
    <source>
        <dbReference type="ARBA" id="ARBA00022525"/>
    </source>
</evidence>
<dbReference type="GO" id="GO:0005576">
    <property type="term" value="C:extracellular region"/>
    <property type="evidence" value="ECO:0007669"/>
    <property type="project" value="UniProtKB-SubCell"/>
</dbReference>
<dbReference type="Pfam" id="PF05593">
    <property type="entry name" value="RHS_repeat"/>
    <property type="match status" value="1"/>
</dbReference>
<dbReference type="GO" id="GO:0004623">
    <property type="term" value="F:phospholipase A2 activity"/>
    <property type="evidence" value="ECO:0007669"/>
    <property type="project" value="InterPro"/>
</dbReference>
<dbReference type="Gene3D" id="2.40.50.230">
    <property type="entry name" value="Gp5 N-terminal domain"/>
    <property type="match status" value="1"/>
</dbReference>
<proteinExistence type="inferred from homology"/>
<protein>
    <submittedName>
        <fullName evidence="9">Cell wall-associated polypeptide CWBP200</fullName>
    </submittedName>
</protein>
<reference evidence="9 10" key="1">
    <citation type="submission" date="2018-06" db="EMBL/GenBank/DDBJ databases">
        <authorList>
            <consortium name="Pathogen Informatics"/>
            <person name="Doyle S."/>
        </authorList>
    </citation>
    <scope>NUCLEOTIDE SEQUENCE [LARGE SCALE GENOMIC DNA]</scope>
    <source>
        <strain evidence="9 10">NCTC10801</strain>
    </source>
</reference>
<dbReference type="SUPFAM" id="SSF69279">
    <property type="entry name" value="Phage tail proteins"/>
    <property type="match status" value="2"/>
</dbReference>
<dbReference type="InterPro" id="IPR054030">
    <property type="entry name" value="Gp5_Vgr_C"/>
</dbReference>
<dbReference type="InterPro" id="IPR031325">
    <property type="entry name" value="RHS_repeat"/>
</dbReference>
<dbReference type="PANTHER" id="PTHR32305">
    <property type="match status" value="1"/>
</dbReference>
<dbReference type="InterPro" id="IPR006533">
    <property type="entry name" value="T6SS_Vgr_RhsGE"/>
</dbReference>
<dbReference type="NCBIfam" id="TIGR03696">
    <property type="entry name" value="Rhs_assc_core"/>
    <property type="match status" value="1"/>
</dbReference>
<dbReference type="InterPro" id="IPR036444">
    <property type="entry name" value="PLipase_A2_dom_sf"/>
</dbReference>
<evidence type="ECO:0000259" key="8">
    <source>
        <dbReference type="Pfam" id="PF25023"/>
    </source>
</evidence>
<feature type="domain" description="Gp5/Type VI secretion system Vgr protein OB-fold" evidence="5">
    <location>
        <begin position="455"/>
        <end position="522"/>
    </location>
</feature>
<dbReference type="InterPro" id="IPR006530">
    <property type="entry name" value="YD"/>
</dbReference>
<dbReference type="NCBIfam" id="TIGR03361">
    <property type="entry name" value="VI_Rhs_Vgr"/>
    <property type="match status" value="1"/>
</dbReference>
<dbReference type="Pfam" id="PF22178">
    <property type="entry name" value="Gp5_trimer_C"/>
    <property type="match status" value="1"/>
</dbReference>
<dbReference type="InterPro" id="IPR045351">
    <property type="entry name" value="DUF6531"/>
</dbReference>
<organism evidence="9 10">
    <name type="scientific">[Actinobacillus] rossii</name>
    <dbReference type="NCBI Taxonomy" id="123820"/>
    <lineage>
        <taxon>Bacteria</taxon>
        <taxon>Pseudomonadati</taxon>
        <taxon>Pseudomonadota</taxon>
        <taxon>Gammaproteobacteria</taxon>
        <taxon>Pasteurellales</taxon>
        <taxon>Pasteurellaceae</taxon>
    </lineage>
</organism>
<dbReference type="SUPFAM" id="SSF69349">
    <property type="entry name" value="Phage fibre proteins"/>
    <property type="match status" value="1"/>
</dbReference>
<dbReference type="InterPro" id="IPR022385">
    <property type="entry name" value="Rhs_assc_core"/>
</dbReference>
<evidence type="ECO:0000313" key="9">
    <source>
        <dbReference type="EMBL" id="SUT95128.1"/>
    </source>
</evidence>
<dbReference type="SUPFAM" id="SSF69255">
    <property type="entry name" value="gp5 N-terminal domain-like"/>
    <property type="match status" value="1"/>
</dbReference>
<dbReference type="Gene3D" id="4.10.220.110">
    <property type="match status" value="1"/>
</dbReference>
<dbReference type="GO" id="GO:0050482">
    <property type="term" value="P:arachidonate secretion"/>
    <property type="evidence" value="ECO:0007669"/>
    <property type="project" value="InterPro"/>
</dbReference>
<dbReference type="InterPro" id="IPR037026">
    <property type="entry name" value="Vgr_OB-fold_dom_sf"/>
</dbReference>
<dbReference type="PANTHER" id="PTHR32305:SF15">
    <property type="entry name" value="PROTEIN RHSA-RELATED"/>
    <property type="match status" value="1"/>
</dbReference>
<evidence type="ECO:0000259" key="5">
    <source>
        <dbReference type="Pfam" id="PF04717"/>
    </source>
</evidence>
<gene>
    <name evidence="9" type="primary">wapA_1</name>
    <name evidence="9" type="ORF">NCTC10801_02395</name>
</gene>
<dbReference type="Gene3D" id="2.30.110.50">
    <property type="match status" value="1"/>
</dbReference>
<feature type="domain" description="DUF6531" evidence="6">
    <location>
        <begin position="725"/>
        <end position="796"/>
    </location>
</feature>
<evidence type="ECO:0000256" key="1">
    <source>
        <dbReference type="ARBA" id="ARBA00004613"/>
    </source>
</evidence>
<dbReference type="GO" id="GO:0006644">
    <property type="term" value="P:phospholipid metabolic process"/>
    <property type="evidence" value="ECO:0007669"/>
    <property type="project" value="InterPro"/>
</dbReference>
<dbReference type="Pfam" id="PF20148">
    <property type="entry name" value="DUF6531"/>
    <property type="match status" value="1"/>
</dbReference>
<name>A0A380U1Z0_9PAST</name>
<evidence type="ECO:0000259" key="6">
    <source>
        <dbReference type="Pfam" id="PF20148"/>
    </source>
</evidence>
<evidence type="ECO:0000256" key="2">
    <source>
        <dbReference type="ARBA" id="ARBA00005558"/>
    </source>
</evidence>
<evidence type="ECO:0000259" key="7">
    <source>
        <dbReference type="Pfam" id="PF22178"/>
    </source>
</evidence>
<feature type="domain" description="Teneurin-like YD-shell" evidence="8">
    <location>
        <begin position="1432"/>
        <end position="1733"/>
    </location>
</feature>
<accession>A0A380U1Z0</accession>
<dbReference type="Gene3D" id="2.180.10.10">
    <property type="entry name" value="RHS repeat-associated core"/>
    <property type="match status" value="2"/>
</dbReference>
<evidence type="ECO:0000313" key="10">
    <source>
        <dbReference type="Proteomes" id="UP000254649"/>
    </source>
</evidence>
<dbReference type="Gene3D" id="3.90.930.1">
    <property type="match status" value="1"/>
</dbReference>
<evidence type="ECO:0000256" key="4">
    <source>
        <dbReference type="ARBA" id="ARBA00022737"/>
    </source>
</evidence>
<sequence>MVNNMTNLLQQAQTLSELTGKQEVADKLDKAQRTIQLAQSVAGTAGAVAGQLSQGNLLGAGAALLGLGSELSSPTGLQFTFEVTGLSVVGFSVVSFEYKARYSALYSLSLHLTSLSPDIPANSVLDQACCLTIWQDGEVVQTLSGMVSSFAQGDTGFNQTAYFIEVCPDLWRTTLRHNARIFQQKNLQQILTALLSEHGITQYAFAFTQSHPTREFCVQWQESDFDFIQRLTAEEGIFYYFEQRDGQHTLVFSDNAETLSDVQAFPYNLNRNAQLQEKSVYQFLQRHRVKQSEAVLKDYTFKKPDWLAEFSQQSRQSDIKPNPLYEHFDYPGRFKDSEQGKAFSQYRLDSLHQDIAQGEGQSNIPQLQVGRLLQLSQHPNPSYNTGWQLVEVICQGEQPQSSEGQAGEKGTYFTNAFKVIPSHQTWRPQQRTKPKVDGPQIARVVGPKGEEIFTDNFGRIRLQFLWDRESQGDDHSSCWIRVTQPWAGQGWGVLAIPRVGQEVLVDFLDGDPDQPIVTGRTYNAQQLPPGGLPQSKTQMAFRSKTYKGEGYNELLFEDGPGREQLNFHAQRDMNVVVLNDKSTTVMGNSSETIAENHHLEIHQNYQKTVNDTENQRIGENLIERINGNYTLSSLDSLLSSAEGDIIFETAGGKVIIGHNGDITMLAKAIIIDGKLVKINCGAEKVNVEASDLNANNAQVSNFFGAGTSQFSEGECIPCKAAAAIGRPVNPILGTKLLPEEVDFAFSGLLPLVWTRSYYSDQLGVGWLGQGWSVPGCQRVERQSRGFVYIDEQGREILLPELTAGGAGVFIQAEQMWVTLLANGEIEISGLDRSLTFCFKSLRGDYRHFALVRVYDSHTNQQQFYYDERGLPHKIMDGNGRVFRLVFETVSENCLRLVSVTWQQAEDTALTHLLVRYRYNLEGDLIAVENAQGEKVRQFAYQHHLLTSHQNAAGLVSRYEYDKYELGGKVIRNRTNLGEDWQFRYFPNYTEVTDNLGRIEQYHFDNHQELVKRVFADGSTQQFERDKLGRLLSQTDSAGRKTEFRYNAQGQLVEQIRPDNQRQYYGYDNQGRLIEQIDIMGHTSRYAYDGQGNLIMFTNAEGESQHIVYNEKGLRTAVIDPLGNRTHFRYNAQHQLVETEDCSGNRTAFSYNEWGQLTGITDAEGHHTTYHYDERHQPVQVTYSDGSTAHFHYDFAGRLTTYTDSRGNSTHYRYSLDDLPVERINALNHHFQYEYDKARRLITLTNENQASYHFQYDDMNRLTAEVGFDKGKTTYHYNEQGELTTQAYWGSNGSPKALREIHFKRDGLGRIVQESIAQQHGLSAQTHYQYDGLGRITQLSDGENTQGFDYDKVGRLVQQRQYRLNANGMVESQALHYHYDKNGNRTKLTLPNKDEISYLYYGSGHLSAIKYHDSLITEISRGKLHQELTRTQGKLTTQFKRDPLGRLAQQLAVLSDVNQLTSGQIVERIYQYDNVGNLIQTQDKRFGATNYRYDKLGQIQLAGQELFQFDPAHNIIEREQQKIADNQVTTYQGIHYQYDEFGNLKERTFPNGEVQRYAYNAKDKLIEVVIQKPNQTIETWQYQYDVLGRRISKRLENGENLQETNFIWDGSHLVQEIDHKTNRTYCYIYSHPNSYEPLAQLVFAKNSKNPTACYYYHNDQIGIPRELTDEQGKLCWYANYSGWGKIKEEYDLTEDKSIHQPFRLQNQYADEETGLHYNFFRYYEPNVGRFTQLDPIGLAGGENLYRFKGTVQNEVDPLGLFTYHGNWCGPDWTGGREESYSKERDHNGYYLSPISQLDSACKEHDICYAQCRENFKCNGDGKAECMEKCDNDLVASSENINSEKNSSKLGRFGLEIAIGLHFGVERLPDKTCPNYKTEKLIRTHPIIM</sequence>
<comment type="subcellular location">
    <subcellularLocation>
        <location evidence="1">Secreted</location>
    </subcellularLocation>
</comment>
<dbReference type="SUPFAM" id="SSF48619">
    <property type="entry name" value="Phospholipase A2, PLA2"/>
    <property type="match status" value="1"/>
</dbReference>
<dbReference type="Gene3D" id="3.55.50.10">
    <property type="entry name" value="Baseplate protein-like domains"/>
    <property type="match status" value="1"/>
</dbReference>